<protein>
    <submittedName>
        <fullName evidence="2">DUF2809 domain-containing protein</fullName>
    </submittedName>
</protein>
<proteinExistence type="predicted"/>
<evidence type="ECO:0000313" key="2">
    <source>
        <dbReference type="EMBL" id="MCM1991547.1"/>
    </source>
</evidence>
<keyword evidence="1" id="KW-0812">Transmembrane</keyword>
<keyword evidence="3" id="KW-1185">Reference proteome</keyword>
<comment type="caution">
    <text evidence="2">The sequence shown here is derived from an EMBL/GenBank/DDBJ whole genome shotgun (WGS) entry which is preliminary data.</text>
</comment>
<sequence>MFMKRNRLVYVFFIIIVMGLGLASRKWGYMLPEVISKYSGDTLWAIMVFLIMGFIFKDKPIWMTAAFAIAFSGSIEISQLYHGEFIDSIRGTRLGGLVLGYGFLWSDIVCYIIGIMIGACFEYLIYKTKNNR</sequence>
<accession>A0A9J6P4P6</accession>
<feature type="transmembrane region" description="Helical" evidence="1">
    <location>
        <begin position="61"/>
        <end position="82"/>
    </location>
</feature>
<reference evidence="2" key="2">
    <citation type="submission" date="2021-04" db="EMBL/GenBank/DDBJ databases">
        <authorList>
            <person name="Dong X."/>
        </authorList>
    </citation>
    <scope>NUCLEOTIDE SEQUENCE</scope>
    <source>
        <strain evidence="2">ZWT</strain>
    </source>
</reference>
<evidence type="ECO:0000256" key="1">
    <source>
        <dbReference type="SAM" id="Phobius"/>
    </source>
</evidence>
<dbReference type="Proteomes" id="UP001056429">
    <property type="component" value="Unassembled WGS sequence"/>
</dbReference>
<dbReference type="Pfam" id="PF10990">
    <property type="entry name" value="DUF2809"/>
    <property type="match status" value="1"/>
</dbReference>
<feature type="transmembrane region" description="Helical" evidence="1">
    <location>
        <begin position="102"/>
        <end position="126"/>
    </location>
</feature>
<dbReference type="AlphaFoldDB" id="A0A9J6P4P6"/>
<dbReference type="InterPro" id="IPR021257">
    <property type="entry name" value="DUF2809"/>
</dbReference>
<evidence type="ECO:0000313" key="3">
    <source>
        <dbReference type="Proteomes" id="UP001056429"/>
    </source>
</evidence>
<name>A0A9J6P4P6_9CLOT</name>
<dbReference type="EMBL" id="JAGSOJ010000004">
    <property type="protein sequence ID" value="MCM1991547.1"/>
    <property type="molecule type" value="Genomic_DNA"/>
</dbReference>
<keyword evidence="1" id="KW-1133">Transmembrane helix</keyword>
<organism evidence="2 3">
    <name type="scientific">Oceanirhabdus seepicola</name>
    <dbReference type="NCBI Taxonomy" id="2828781"/>
    <lineage>
        <taxon>Bacteria</taxon>
        <taxon>Bacillati</taxon>
        <taxon>Bacillota</taxon>
        <taxon>Clostridia</taxon>
        <taxon>Eubacteriales</taxon>
        <taxon>Clostridiaceae</taxon>
        <taxon>Oceanirhabdus</taxon>
    </lineage>
</organism>
<gene>
    <name evidence="2" type="ORF">KDK92_17570</name>
</gene>
<reference evidence="2" key="1">
    <citation type="journal article" date="2021" name="mSystems">
        <title>Bacteria and Archaea Synergistically Convert Glycine Betaine to Biogenic Methane in the Formosa Cold Seep of the South China Sea.</title>
        <authorList>
            <person name="Li L."/>
            <person name="Zhang W."/>
            <person name="Zhang S."/>
            <person name="Song L."/>
            <person name="Sun Q."/>
            <person name="Zhang H."/>
            <person name="Xiang H."/>
            <person name="Dong X."/>
        </authorList>
    </citation>
    <scope>NUCLEOTIDE SEQUENCE</scope>
    <source>
        <strain evidence="2">ZWT</strain>
    </source>
</reference>
<feature type="transmembrane region" description="Helical" evidence="1">
    <location>
        <begin position="39"/>
        <end position="56"/>
    </location>
</feature>
<keyword evidence="1" id="KW-0472">Membrane</keyword>